<evidence type="ECO:0000313" key="3">
    <source>
        <dbReference type="EMBL" id="GAA4421397.1"/>
    </source>
</evidence>
<feature type="region of interest" description="Disordered" evidence="1">
    <location>
        <begin position="82"/>
        <end position="148"/>
    </location>
</feature>
<proteinExistence type="predicted"/>
<organism evidence="3 4">
    <name type="scientific">Nibrella viscosa</name>
    <dbReference type="NCBI Taxonomy" id="1084524"/>
    <lineage>
        <taxon>Bacteria</taxon>
        <taxon>Pseudomonadati</taxon>
        <taxon>Bacteroidota</taxon>
        <taxon>Cytophagia</taxon>
        <taxon>Cytophagales</taxon>
        <taxon>Spirosomataceae</taxon>
        <taxon>Nibrella</taxon>
    </lineage>
</organism>
<sequence>MNPSNQHTPDDRWRKAFEEASETPPPRVWDAIERRLDEDDDRAGIVPFWRQYMLWASGIAAAVALLLVGWWLMRTDSPTGTDVARLQTERRPEAAAQQPAPSAEQDTTNTTETIASGGEKQAVAGNRRRRSSSQEVSPPDDWNHPHYARTYDPLAQERRNSRRLNKTAVPAAADELIATEQIALSASPTTTSIPGNTFLPSTTTAVPGNALMPSTISSVPGGASVPMPTQIPPDERPLSGYPVQEIEGHGLRSGLRETQRMVWFRAPEADAIPEAEIKKNHREMWASVSIMPSSFNPAVSVRSSVPMANYAMAPGLANQNTRSIPSVQSRSDLSMAYQAGTGLQLTDHWSVETGVAYLAGRSTVASPVLVSVATSAGNPTRSTNNFFAEAVKNASGNAGNVNAQNDRGNTAYLANNNLYDASTLQSISNDYRFVQVPVQVGYQLRPNKPLGIALLGGMLANWFVRNNVGDNLSVTADDGFYKPVTLSGVAGMRLRYRPTRRWSASMAGVYQRALQSGTQPTIELQTRPQTMGMSFGVNYHF</sequence>
<feature type="compositionally biased region" description="Low complexity" evidence="1">
    <location>
        <begin position="94"/>
        <end position="105"/>
    </location>
</feature>
<reference evidence="4" key="1">
    <citation type="journal article" date="2019" name="Int. J. Syst. Evol. Microbiol.">
        <title>The Global Catalogue of Microorganisms (GCM) 10K type strain sequencing project: providing services to taxonomists for standard genome sequencing and annotation.</title>
        <authorList>
            <consortium name="The Broad Institute Genomics Platform"/>
            <consortium name="The Broad Institute Genome Sequencing Center for Infectious Disease"/>
            <person name="Wu L."/>
            <person name="Ma J."/>
        </authorList>
    </citation>
    <scope>NUCLEOTIDE SEQUENCE [LARGE SCALE GENOMIC DNA]</scope>
    <source>
        <strain evidence="4">JCM 17925</strain>
    </source>
</reference>
<evidence type="ECO:0000256" key="2">
    <source>
        <dbReference type="SAM" id="Phobius"/>
    </source>
</evidence>
<name>A0ABP8L373_9BACT</name>
<gene>
    <name evidence="3" type="ORF">GCM10023187_57240</name>
</gene>
<feature type="region of interest" description="Disordered" evidence="1">
    <location>
        <begin position="1"/>
        <end position="24"/>
    </location>
</feature>
<comment type="caution">
    <text evidence="3">The sequence shown here is derived from an EMBL/GenBank/DDBJ whole genome shotgun (WGS) entry which is preliminary data.</text>
</comment>
<keyword evidence="2" id="KW-0812">Transmembrane</keyword>
<dbReference type="EMBL" id="BAABHB010000027">
    <property type="protein sequence ID" value="GAA4421397.1"/>
    <property type="molecule type" value="Genomic_DNA"/>
</dbReference>
<evidence type="ECO:0000256" key="1">
    <source>
        <dbReference type="SAM" id="MobiDB-lite"/>
    </source>
</evidence>
<keyword evidence="2" id="KW-1133">Transmembrane helix</keyword>
<evidence type="ECO:0008006" key="5">
    <source>
        <dbReference type="Google" id="ProtNLM"/>
    </source>
</evidence>
<keyword evidence="4" id="KW-1185">Reference proteome</keyword>
<keyword evidence="2" id="KW-0472">Membrane</keyword>
<dbReference type="Proteomes" id="UP001500936">
    <property type="component" value="Unassembled WGS sequence"/>
</dbReference>
<accession>A0ABP8L373</accession>
<protein>
    <recommendedName>
        <fullName evidence="5">Outer membrane protein beta-barrel domain-containing protein</fullName>
    </recommendedName>
</protein>
<feature type="transmembrane region" description="Helical" evidence="2">
    <location>
        <begin position="52"/>
        <end position="73"/>
    </location>
</feature>
<feature type="compositionally biased region" description="Basic and acidic residues" evidence="1">
    <location>
        <begin position="8"/>
        <end position="18"/>
    </location>
</feature>
<dbReference type="RefSeq" id="WP_345271565.1">
    <property type="nucleotide sequence ID" value="NZ_BAABHB010000027.1"/>
</dbReference>
<evidence type="ECO:0000313" key="4">
    <source>
        <dbReference type="Proteomes" id="UP001500936"/>
    </source>
</evidence>